<protein>
    <submittedName>
        <fullName evidence="1">Uncharacterized protein</fullName>
    </submittedName>
</protein>
<name>A0A371GFS5_MUCPR</name>
<evidence type="ECO:0000313" key="1">
    <source>
        <dbReference type="EMBL" id="RDX89391.1"/>
    </source>
</evidence>
<dbReference type="AlphaFoldDB" id="A0A371GFS5"/>
<accession>A0A371GFS5</accession>
<proteinExistence type="predicted"/>
<gene>
    <name evidence="1" type="ORF">CR513_28891</name>
</gene>
<feature type="non-terminal residue" evidence="1">
    <location>
        <position position="68"/>
    </location>
</feature>
<reference evidence="1" key="1">
    <citation type="submission" date="2018-05" db="EMBL/GenBank/DDBJ databases">
        <title>Draft genome of Mucuna pruriens seed.</title>
        <authorList>
            <person name="Nnadi N.E."/>
            <person name="Vos R."/>
            <person name="Hasami M.H."/>
            <person name="Devisetty U.K."/>
            <person name="Aguiy J.C."/>
        </authorList>
    </citation>
    <scope>NUCLEOTIDE SEQUENCE [LARGE SCALE GENOMIC DNA]</scope>
    <source>
        <strain evidence="1">JCA_2017</strain>
    </source>
</reference>
<dbReference type="Proteomes" id="UP000257109">
    <property type="component" value="Unassembled WGS sequence"/>
</dbReference>
<keyword evidence="2" id="KW-1185">Reference proteome</keyword>
<organism evidence="1 2">
    <name type="scientific">Mucuna pruriens</name>
    <name type="common">Velvet bean</name>
    <name type="synonym">Dolichos pruriens</name>
    <dbReference type="NCBI Taxonomy" id="157652"/>
    <lineage>
        <taxon>Eukaryota</taxon>
        <taxon>Viridiplantae</taxon>
        <taxon>Streptophyta</taxon>
        <taxon>Embryophyta</taxon>
        <taxon>Tracheophyta</taxon>
        <taxon>Spermatophyta</taxon>
        <taxon>Magnoliopsida</taxon>
        <taxon>eudicotyledons</taxon>
        <taxon>Gunneridae</taxon>
        <taxon>Pentapetalae</taxon>
        <taxon>rosids</taxon>
        <taxon>fabids</taxon>
        <taxon>Fabales</taxon>
        <taxon>Fabaceae</taxon>
        <taxon>Papilionoideae</taxon>
        <taxon>50 kb inversion clade</taxon>
        <taxon>NPAAA clade</taxon>
        <taxon>indigoferoid/millettioid clade</taxon>
        <taxon>Phaseoleae</taxon>
        <taxon>Mucuna</taxon>
    </lineage>
</organism>
<evidence type="ECO:0000313" key="2">
    <source>
        <dbReference type="Proteomes" id="UP000257109"/>
    </source>
</evidence>
<comment type="caution">
    <text evidence="1">The sequence shown here is derived from an EMBL/GenBank/DDBJ whole genome shotgun (WGS) entry which is preliminary data.</text>
</comment>
<sequence length="68" mass="8067">MISYSNNDRGNIILEHRNPIAKEAHSMRYTNMLLFKWGHGEEKHVFYKTLSGRLAKSVQYYLRLTLPQ</sequence>
<dbReference type="EMBL" id="QJKJ01005685">
    <property type="protein sequence ID" value="RDX89391.1"/>
    <property type="molecule type" value="Genomic_DNA"/>
</dbReference>